<evidence type="ECO:0000256" key="1">
    <source>
        <dbReference type="SAM" id="Coils"/>
    </source>
</evidence>
<evidence type="ECO:0000313" key="2">
    <source>
        <dbReference type="EMBL" id="KPQ34603.1"/>
    </source>
</evidence>
<accession>A0A0P7YVW6</accession>
<comment type="caution">
    <text evidence="2">The sequence shown here is derived from an EMBL/GenBank/DDBJ whole genome shotgun (WGS) entry which is preliminary data.</text>
</comment>
<keyword evidence="2" id="KW-0282">Flagellum</keyword>
<dbReference type="EMBL" id="LJZR01000018">
    <property type="protein sequence ID" value="KPQ34603.1"/>
    <property type="molecule type" value="Genomic_DNA"/>
</dbReference>
<reference evidence="2 3" key="1">
    <citation type="submission" date="2015-09" db="EMBL/GenBank/DDBJ databases">
        <title>Identification and resolution of microdiversity through metagenomic sequencing of parallel consortia.</title>
        <authorList>
            <person name="Nelson W.C."/>
            <person name="Romine M.F."/>
            <person name="Lindemann S.R."/>
        </authorList>
    </citation>
    <scope>NUCLEOTIDE SEQUENCE [LARGE SCALE GENOMIC DNA]</scope>
    <source>
        <strain evidence="2">Ana</strain>
    </source>
</reference>
<evidence type="ECO:0000313" key="3">
    <source>
        <dbReference type="Proteomes" id="UP000050465"/>
    </source>
</evidence>
<feature type="coiled-coil region" evidence="1">
    <location>
        <begin position="17"/>
        <end position="44"/>
    </location>
</feature>
<dbReference type="STRING" id="1666911.HLUCCA11_13905"/>
<dbReference type="Proteomes" id="UP000050465">
    <property type="component" value="Unassembled WGS sequence"/>
</dbReference>
<dbReference type="AlphaFoldDB" id="A0A0P7YVW6"/>
<proteinExistence type="predicted"/>
<name>A0A0P7YVW6_9CYAN</name>
<keyword evidence="1" id="KW-0175">Coiled coil</keyword>
<gene>
    <name evidence="2" type="ORF">HLUCCA11_13905</name>
</gene>
<organism evidence="2 3">
    <name type="scientific">Phormidesmis priestleyi Ana</name>
    <dbReference type="NCBI Taxonomy" id="1666911"/>
    <lineage>
        <taxon>Bacteria</taxon>
        <taxon>Bacillati</taxon>
        <taxon>Cyanobacteriota</taxon>
        <taxon>Cyanophyceae</taxon>
        <taxon>Leptolyngbyales</taxon>
        <taxon>Leptolyngbyaceae</taxon>
        <taxon>Phormidesmis</taxon>
    </lineage>
</organism>
<keyword evidence="2" id="KW-0969">Cilium</keyword>
<sequence length="101" mass="11615">MTDEELRALVERNAQAIENSARAISRLEGKTDSLNEQLSLLTRQVQVMVDVQSQNSQTLTAVNRHIQGFYDVLQSITREQNERFELIGQQIQSLIDERRNS</sequence>
<keyword evidence="2" id="KW-0966">Cell projection</keyword>
<protein>
    <submittedName>
        <fullName evidence="2">Bacterial flagellin N-terminal helical region</fullName>
    </submittedName>
</protein>